<dbReference type="GO" id="GO:0005829">
    <property type="term" value="C:cytosol"/>
    <property type="evidence" value="ECO:0007669"/>
    <property type="project" value="TreeGrafter"/>
</dbReference>
<name>A0A848GUQ8_9BACT</name>
<dbReference type="GO" id="GO:0019239">
    <property type="term" value="F:deaminase activity"/>
    <property type="evidence" value="ECO:0007669"/>
    <property type="project" value="TreeGrafter"/>
</dbReference>
<keyword evidence="4" id="KW-1185">Reference proteome</keyword>
<dbReference type="InterPro" id="IPR006175">
    <property type="entry name" value="YjgF/YER057c/UK114"/>
</dbReference>
<dbReference type="RefSeq" id="WP_169227474.1">
    <property type="nucleotide sequence ID" value="NZ_JABBGC010000003.1"/>
</dbReference>
<dbReference type="CDD" id="cd00448">
    <property type="entry name" value="YjgF_YER057c_UK114_family"/>
    <property type="match status" value="1"/>
</dbReference>
<protein>
    <submittedName>
        <fullName evidence="3">RidA family protein</fullName>
    </submittedName>
</protein>
<dbReference type="Gene3D" id="3.30.1330.40">
    <property type="entry name" value="RutC-like"/>
    <property type="match status" value="1"/>
</dbReference>
<dbReference type="AlphaFoldDB" id="A0A848GUQ8"/>
<proteinExistence type="inferred from homology"/>
<evidence type="ECO:0000256" key="1">
    <source>
        <dbReference type="ARBA" id="ARBA00010552"/>
    </source>
</evidence>
<comment type="similarity">
    <text evidence="1">Belongs to the RutC family.</text>
</comment>
<keyword evidence="2" id="KW-0732">Signal</keyword>
<sequence>MTKIAVVFCFISLLFAHTGCKNNSTSQKPNTKKTATVKEKWHWGNNQKQNESAGYAQVVKVGNTIYISGVPTNDLSAKGVAAVYKALGECLKAFGASPENVVKETLYTTDIEAMKQFNDARKAFYNGDFPAASWVQVSRLYEPNAKLEVDLIAQLTGGDE</sequence>
<dbReference type="InterPro" id="IPR035959">
    <property type="entry name" value="RutC-like_sf"/>
</dbReference>
<dbReference type="EMBL" id="JABBGC010000003">
    <property type="protein sequence ID" value="NML40370.1"/>
    <property type="molecule type" value="Genomic_DNA"/>
</dbReference>
<accession>A0A848GUQ8</accession>
<dbReference type="PANTHER" id="PTHR11803:SF58">
    <property type="entry name" value="PROTEIN HMF1-RELATED"/>
    <property type="match status" value="1"/>
</dbReference>
<comment type="caution">
    <text evidence="3">The sequence shown here is derived from an EMBL/GenBank/DDBJ whole genome shotgun (WGS) entry which is preliminary data.</text>
</comment>
<dbReference type="PANTHER" id="PTHR11803">
    <property type="entry name" value="2-IMINOBUTANOATE/2-IMINOPROPANOATE DEAMINASE RIDA"/>
    <property type="match status" value="1"/>
</dbReference>
<feature type="chain" id="PRO_5032546341" evidence="2">
    <location>
        <begin position="19"/>
        <end position="160"/>
    </location>
</feature>
<evidence type="ECO:0000313" key="3">
    <source>
        <dbReference type="EMBL" id="NML40370.1"/>
    </source>
</evidence>
<dbReference type="SUPFAM" id="SSF55298">
    <property type="entry name" value="YjgF-like"/>
    <property type="match status" value="1"/>
</dbReference>
<dbReference type="Pfam" id="PF01042">
    <property type="entry name" value="Ribonuc_L-PSP"/>
    <property type="match status" value="1"/>
</dbReference>
<dbReference type="Proteomes" id="UP000583266">
    <property type="component" value="Unassembled WGS sequence"/>
</dbReference>
<feature type="signal peptide" evidence="2">
    <location>
        <begin position="1"/>
        <end position="18"/>
    </location>
</feature>
<evidence type="ECO:0000256" key="2">
    <source>
        <dbReference type="SAM" id="SignalP"/>
    </source>
</evidence>
<gene>
    <name evidence="3" type="ORF">HHL17_24445</name>
</gene>
<organism evidence="3 4">
    <name type="scientific">Chitinophaga fulva</name>
    <dbReference type="NCBI Taxonomy" id="2728842"/>
    <lineage>
        <taxon>Bacteria</taxon>
        <taxon>Pseudomonadati</taxon>
        <taxon>Bacteroidota</taxon>
        <taxon>Chitinophagia</taxon>
        <taxon>Chitinophagales</taxon>
        <taxon>Chitinophagaceae</taxon>
        <taxon>Chitinophaga</taxon>
    </lineage>
</organism>
<reference evidence="3 4" key="1">
    <citation type="submission" date="2020-04" db="EMBL/GenBank/DDBJ databases">
        <title>Chitinophaga sp. G-6-1-13 sp. nov., isolated from soil.</title>
        <authorList>
            <person name="Dahal R.H."/>
            <person name="Chaudhary D.K."/>
        </authorList>
    </citation>
    <scope>NUCLEOTIDE SEQUENCE [LARGE SCALE GENOMIC DNA]</scope>
    <source>
        <strain evidence="3 4">G-6-1-13</strain>
    </source>
</reference>
<evidence type="ECO:0000313" key="4">
    <source>
        <dbReference type="Proteomes" id="UP000583266"/>
    </source>
</evidence>